<dbReference type="GO" id="GO:0019877">
    <property type="term" value="P:diaminopimelate biosynthetic process"/>
    <property type="evidence" value="ECO:0007669"/>
    <property type="project" value="UniProtKB-UniRule"/>
</dbReference>
<comment type="similarity">
    <text evidence="3 12 13">Belongs to the DapA family.</text>
</comment>
<dbReference type="GO" id="GO:0009089">
    <property type="term" value="P:lysine biosynthetic process via diaminopimelate"/>
    <property type="evidence" value="ECO:0007669"/>
    <property type="project" value="UniProtKB-UniRule"/>
</dbReference>
<dbReference type="Gene3D" id="3.20.20.70">
    <property type="entry name" value="Aldolase class I"/>
    <property type="match status" value="1"/>
</dbReference>
<dbReference type="RefSeq" id="WP_068366487.1">
    <property type="nucleotide sequence ID" value="NZ_CP033936.1"/>
</dbReference>
<evidence type="ECO:0000313" key="16">
    <source>
        <dbReference type="EMBL" id="KKO72903.1"/>
    </source>
</evidence>
<comment type="subcellular location">
    <subcellularLocation>
        <location evidence="12">Cytoplasm</location>
    </subcellularLocation>
</comment>
<feature type="active site" description="Proton donor/acceptor" evidence="12 14">
    <location>
        <position position="144"/>
    </location>
</feature>
<dbReference type="EC" id="4.3.3.7" evidence="4 12"/>
<evidence type="ECO:0000256" key="11">
    <source>
        <dbReference type="ARBA" id="ARBA00047836"/>
    </source>
</evidence>
<organism evidence="16 17">
    <name type="scientific">Kerstersia gyiorum</name>
    <dbReference type="NCBI Taxonomy" id="206506"/>
    <lineage>
        <taxon>Bacteria</taxon>
        <taxon>Pseudomonadati</taxon>
        <taxon>Pseudomonadota</taxon>
        <taxon>Betaproteobacteria</taxon>
        <taxon>Burkholderiales</taxon>
        <taxon>Alcaligenaceae</taxon>
        <taxon>Kerstersia</taxon>
    </lineage>
</organism>
<evidence type="ECO:0000256" key="13">
    <source>
        <dbReference type="PIRNR" id="PIRNR001365"/>
    </source>
</evidence>
<evidence type="ECO:0000256" key="4">
    <source>
        <dbReference type="ARBA" id="ARBA00012086"/>
    </source>
</evidence>
<dbReference type="CDD" id="cd00950">
    <property type="entry name" value="DHDPS"/>
    <property type="match status" value="1"/>
</dbReference>
<evidence type="ECO:0000256" key="3">
    <source>
        <dbReference type="ARBA" id="ARBA00007592"/>
    </source>
</evidence>
<dbReference type="InterPro" id="IPR020625">
    <property type="entry name" value="Schiff_base-form_aldolases_AS"/>
</dbReference>
<evidence type="ECO:0000256" key="1">
    <source>
        <dbReference type="ARBA" id="ARBA00003294"/>
    </source>
</evidence>
<evidence type="ECO:0000256" key="2">
    <source>
        <dbReference type="ARBA" id="ARBA00005120"/>
    </source>
</evidence>
<feature type="site" description="Part of a proton relay during catalysis" evidence="12">
    <location>
        <position position="118"/>
    </location>
</feature>
<dbReference type="HAMAP" id="MF_00418">
    <property type="entry name" value="DapA"/>
    <property type="match status" value="1"/>
</dbReference>
<comment type="catalytic activity">
    <reaction evidence="11 12">
        <text>L-aspartate 4-semialdehyde + pyruvate = (2S,4S)-4-hydroxy-2,3,4,5-tetrahydrodipicolinate + H2O + H(+)</text>
        <dbReference type="Rhea" id="RHEA:34171"/>
        <dbReference type="ChEBI" id="CHEBI:15361"/>
        <dbReference type="ChEBI" id="CHEBI:15377"/>
        <dbReference type="ChEBI" id="CHEBI:15378"/>
        <dbReference type="ChEBI" id="CHEBI:67139"/>
        <dbReference type="ChEBI" id="CHEBI:537519"/>
        <dbReference type="EC" id="4.3.3.7"/>
    </reaction>
</comment>
<dbReference type="SUPFAM" id="SSF51569">
    <property type="entry name" value="Aldolase"/>
    <property type="match status" value="1"/>
</dbReference>
<keyword evidence="6 12" id="KW-0028">Amino-acid biosynthesis</keyword>
<dbReference type="GeneID" id="99727396"/>
<evidence type="ECO:0000256" key="15">
    <source>
        <dbReference type="PIRSR" id="PIRSR001365-2"/>
    </source>
</evidence>
<dbReference type="AlphaFoldDB" id="A0A171KVI6"/>
<dbReference type="GO" id="GO:0005829">
    <property type="term" value="C:cytosol"/>
    <property type="evidence" value="ECO:0007669"/>
    <property type="project" value="TreeGrafter"/>
</dbReference>
<evidence type="ECO:0000256" key="12">
    <source>
        <dbReference type="HAMAP-Rule" id="MF_00418"/>
    </source>
</evidence>
<proteinExistence type="inferred from homology"/>
<dbReference type="Pfam" id="PF00701">
    <property type="entry name" value="DHDPS"/>
    <property type="match status" value="1"/>
</dbReference>
<evidence type="ECO:0000256" key="10">
    <source>
        <dbReference type="ARBA" id="ARBA00023270"/>
    </source>
</evidence>
<dbReference type="InterPro" id="IPR013785">
    <property type="entry name" value="Aldolase_TIM"/>
</dbReference>
<dbReference type="Proteomes" id="UP000078084">
    <property type="component" value="Unassembled WGS sequence"/>
</dbReference>
<dbReference type="GO" id="GO:0008840">
    <property type="term" value="F:4-hydroxy-tetrahydrodipicolinate synthase activity"/>
    <property type="evidence" value="ECO:0007669"/>
    <property type="project" value="UniProtKB-UniRule"/>
</dbReference>
<accession>A0A171KVI6</accession>
<gene>
    <name evidence="12" type="primary">dapA</name>
    <name evidence="16" type="ORF">AAV32_00740</name>
</gene>
<evidence type="ECO:0000256" key="7">
    <source>
        <dbReference type="ARBA" id="ARBA00022915"/>
    </source>
</evidence>
<keyword evidence="5 12" id="KW-0963">Cytoplasm</keyword>
<comment type="function">
    <text evidence="1 12">Catalyzes the condensation of (S)-aspartate-beta-semialdehyde [(S)-ASA] and pyruvate to 4-hydroxy-tetrahydrodipicolinate (HTPA).</text>
</comment>
<dbReference type="PROSITE" id="PS00666">
    <property type="entry name" value="DHDPS_2"/>
    <property type="match status" value="1"/>
</dbReference>
<evidence type="ECO:0000313" key="17">
    <source>
        <dbReference type="Proteomes" id="UP000078084"/>
    </source>
</evidence>
<keyword evidence="17" id="KW-1185">Reference proteome</keyword>
<dbReference type="PRINTS" id="PR00146">
    <property type="entry name" value="DHPICSNTHASE"/>
</dbReference>
<dbReference type="InterPro" id="IPR002220">
    <property type="entry name" value="DapA-like"/>
</dbReference>
<dbReference type="InterPro" id="IPR005263">
    <property type="entry name" value="DapA"/>
</dbReference>
<comment type="subunit">
    <text evidence="12">Homotetramer; dimer of dimers.</text>
</comment>
<comment type="caution">
    <text evidence="16">The sequence shown here is derived from an EMBL/GenBank/DDBJ whole genome shotgun (WGS) entry which is preliminary data.</text>
</comment>
<dbReference type="PANTHER" id="PTHR12128">
    <property type="entry name" value="DIHYDRODIPICOLINATE SYNTHASE"/>
    <property type="match status" value="1"/>
</dbReference>
<comment type="caution">
    <text evidence="12">Was originally thought to be a dihydrodipicolinate synthase (DHDPS), catalyzing the condensation of (S)-aspartate-beta-semialdehyde [(S)-ASA] and pyruvate to dihydrodipicolinate (DHDP). However, it was shown in E.coli that the product of the enzymatic reaction is not dihydrodipicolinate but in fact (4S)-4-hydroxy-2,3,4,5-tetrahydro-(2S)-dipicolinic acid (HTPA), and that the consecutive dehydration reaction leading to DHDP is not spontaneous but catalyzed by DapB.</text>
</comment>
<evidence type="ECO:0000256" key="6">
    <source>
        <dbReference type="ARBA" id="ARBA00022605"/>
    </source>
</evidence>
<keyword evidence="8 12" id="KW-0457">Lysine biosynthesis</keyword>
<comment type="pathway">
    <text evidence="2 12">Amino-acid biosynthesis; L-lysine biosynthesis via DAP pathway; (S)-tetrahydrodipicolinate from L-aspartate: step 3/4.</text>
</comment>
<dbReference type="SMART" id="SM01130">
    <property type="entry name" value="DHDPS"/>
    <property type="match status" value="1"/>
</dbReference>
<feature type="active site" description="Schiff-base intermediate with substrate" evidence="12 14">
    <location>
        <position position="172"/>
    </location>
</feature>
<evidence type="ECO:0000256" key="14">
    <source>
        <dbReference type="PIRSR" id="PIRSR001365-1"/>
    </source>
</evidence>
<dbReference type="PATRIC" id="fig|206506.3.peg.180"/>
<keyword evidence="9 12" id="KW-0456">Lyase</keyword>
<feature type="binding site" evidence="12 15">
    <location>
        <position position="214"/>
    </location>
    <ligand>
        <name>pyruvate</name>
        <dbReference type="ChEBI" id="CHEBI:15361"/>
    </ligand>
</feature>
<reference evidence="16 17" key="1">
    <citation type="submission" date="2015-04" db="EMBL/GenBank/DDBJ databases">
        <title>Genome sequence of Kerstersia gyiorum CG1.</title>
        <authorList>
            <person name="Greninger A.L."/>
            <person name="Kozyreva V."/>
            <person name="Chaturvedi V."/>
        </authorList>
    </citation>
    <scope>NUCLEOTIDE SEQUENCE [LARGE SCALE GENOMIC DNA]</scope>
    <source>
        <strain evidence="16 17">CG1</strain>
    </source>
</reference>
<evidence type="ECO:0000256" key="9">
    <source>
        <dbReference type="ARBA" id="ARBA00023239"/>
    </source>
</evidence>
<evidence type="ECO:0000256" key="8">
    <source>
        <dbReference type="ARBA" id="ARBA00023154"/>
    </source>
</evidence>
<dbReference type="PIRSF" id="PIRSF001365">
    <property type="entry name" value="DHDPS"/>
    <property type="match status" value="1"/>
</dbReference>
<protein>
    <recommendedName>
        <fullName evidence="4 12">4-hydroxy-tetrahydrodipicolinate synthase</fullName>
        <shortName evidence="12">HTPA synthase</shortName>
        <ecNumber evidence="4 12">4.3.3.7</ecNumber>
    </recommendedName>
</protein>
<evidence type="ECO:0000256" key="5">
    <source>
        <dbReference type="ARBA" id="ARBA00022490"/>
    </source>
</evidence>
<dbReference type="STRING" id="206506.AAV32_00740"/>
<dbReference type="OrthoDB" id="9782828at2"/>
<dbReference type="EMBL" id="LBNE01000001">
    <property type="protein sequence ID" value="KKO72903.1"/>
    <property type="molecule type" value="Genomic_DNA"/>
</dbReference>
<sequence>MAENATASQNPVFRGSLVALVTPMHADGSLDYETYRALIDWHIAEGTNALVVVGTSGESPTVNVDEHAELIRVAVAHAAGRIPVIAGVGANSTREAIELAKHAKAVGADAGLSVVPYYNRPSQEGLYQHFRSIAETVDLPTVLYNVPGRTVADLSNDTVLRLAQVPGIIGIKDATGDIGRGALLLNEVPAGFQVFSGDDATAAALILLGASGNISVTANVAPRAMSELCAAALAGDIARVRELNGRLGRLNKALFVEGNPIPVKWAMAERGLIPPGYRLPLVTLSPEYHSTVRDAMQRAGL</sequence>
<name>A0A171KVI6_9BURK</name>
<dbReference type="NCBIfam" id="TIGR00674">
    <property type="entry name" value="dapA"/>
    <property type="match status" value="1"/>
</dbReference>
<keyword evidence="10 12" id="KW-0704">Schiff base</keyword>
<dbReference type="UniPathway" id="UPA00034">
    <property type="reaction ID" value="UER00017"/>
</dbReference>
<keyword evidence="7 12" id="KW-0220">Diaminopimelate biosynthesis</keyword>
<feature type="binding site" evidence="12">
    <location>
        <position position="56"/>
    </location>
    <ligand>
        <name>pyruvate</name>
        <dbReference type="ChEBI" id="CHEBI:15361"/>
    </ligand>
</feature>
<feature type="site" description="Part of a proton relay during catalysis" evidence="12">
    <location>
        <position position="55"/>
    </location>
</feature>
<dbReference type="PANTHER" id="PTHR12128:SF66">
    <property type="entry name" value="4-HYDROXY-2-OXOGLUTARATE ALDOLASE, MITOCHONDRIAL"/>
    <property type="match status" value="1"/>
</dbReference>